<feature type="non-terminal residue" evidence="1">
    <location>
        <position position="1"/>
    </location>
</feature>
<dbReference type="AlphaFoldDB" id="A0A9X4MA36"/>
<dbReference type="RefSeq" id="WP_009628864.1">
    <property type="nucleotide sequence ID" value="NZ_VBTY01000213.1"/>
</dbReference>
<evidence type="ECO:0000313" key="1">
    <source>
        <dbReference type="EMBL" id="MDG3496673.1"/>
    </source>
</evidence>
<keyword evidence="2" id="KW-1185">Reference proteome</keyword>
<comment type="caution">
    <text evidence="1">The sequence shown here is derived from an EMBL/GenBank/DDBJ whole genome shotgun (WGS) entry which is preliminary data.</text>
</comment>
<proteinExistence type="predicted"/>
<dbReference type="EMBL" id="VBTY01000213">
    <property type="protein sequence ID" value="MDG3496673.1"/>
    <property type="molecule type" value="Genomic_DNA"/>
</dbReference>
<accession>A0A9X4MA36</accession>
<protein>
    <submittedName>
        <fullName evidence="1">Uncharacterized protein</fullName>
    </submittedName>
</protein>
<dbReference type="Proteomes" id="UP001152872">
    <property type="component" value="Unassembled WGS sequence"/>
</dbReference>
<reference evidence="1" key="1">
    <citation type="submission" date="2019-05" db="EMBL/GenBank/DDBJ databases">
        <title>Whole genome sequencing of Pseudanabaena catenata USMAC16.</title>
        <authorList>
            <person name="Khan Z."/>
            <person name="Omar W.M."/>
            <person name="Convey P."/>
            <person name="Merican F."/>
            <person name="Najimudin N."/>
        </authorList>
    </citation>
    <scope>NUCLEOTIDE SEQUENCE</scope>
    <source>
        <strain evidence="1">USMAC16</strain>
    </source>
</reference>
<name>A0A9X4MA36_9CYAN</name>
<organism evidence="1 2">
    <name type="scientific">Pseudanabaena catenata USMAC16</name>
    <dbReference type="NCBI Taxonomy" id="1855837"/>
    <lineage>
        <taxon>Bacteria</taxon>
        <taxon>Bacillati</taxon>
        <taxon>Cyanobacteriota</taxon>
        <taxon>Cyanophyceae</taxon>
        <taxon>Pseudanabaenales</taxon>
        <taxon>Pseudanabaenaceae</taxon>
        <taxon>Pseudanabaena</taxon>
    </lineage>
</organism>
<sequence length="181" mass="21485">VHSYCFKSSQILILYVLSNYEKLAYIYKHRKNLHVCEETGLRRDVIGKSSKVHQVNSQTYILAFYCGNGAYTDYFEYMLYSIKNDTIEIKPLSFLMRSDAYSMMDLNGQPIWFYRKLVNGLSDFDLENLTLKVNAVHNLEGYKAEYKFENDEFKLTKYTIYYRKVSEDQQQLLDESKVIYP</sequence>
<evidence type="ECO:0000313" key="2">
    <source>
        <dbReference type="Proteomes" id="UP001152872"/>
    </source>
</evidence>
<gene>
    <name evidence="1" type="ORF">FEV09_19215</name>
</gene>